<evidence type="ECO:0000313" key="1">
    <source>
        <dbReference type="EMBL" id="KAJ4441944.1"/>
    </source>
</evidence>
<name>A0ABQ8T627_PERAM</name>
<protein>
    <submittedName>
        <fullName evidence="1">Uncharacterized protein</fullName>
    </submittedName>
</protein>
<keyword evidence="2" id="KW-1185">Reference proteome</keyword>
<evidence type="ECO:0000313" key="2">
    <source>
        <dbReference type="Proteomes" id="UP001148838"/>
    </source>
</evidence>
<reference evidence="1 2" key="1">
    <citation type="journal article" date="2022" name="Allergy">
        <title>Genome assembly and annotation of Periplaneta americana reveal a comprehensive cockroach allergen profile.</title>
        <authorList>
            <person name="Wang L."/>
            <person name="Xiong Q."/>
            <person name="Saelim N."/>
            <person name="Wang L."/>
            <person name="Nong W."/>
            <person name="Wan A.T."/>
            <person name="Shi M."/>
            <person name="Liu X."/>
            <person name="Cao Q."/>
            <person name="Hui J.H.L."/>
            <person name="Sookrung N."/>
            <person name="Leung T.F."/>
            <person name="Tungtrongchitr A."/>
            <person name="Tsui S.K.W."/>
        </authorList>
    </citation>
    <scope>NUCLEOTIDE SEQUENCE [LARGE SCALE GENOMIC DNA]</scope>
    <source>
        <strain evidence="1">PWHHKU_190912</strain>
    </source>
</reference>
<dbReference type="Proteomes" id="UP001148838">
    <property type="component" value="Unassembled WGS sequence"/>
</dbReference>
<sequence length="112" mass="12718">MLCKMCNKCGLRKLRILTDGRGNHLHPPNVTEARVRQVLNGIRRRAGGNPTESPGSVVRQELAGVHNEQIIVSLPQRNAVIRMVSYQQKLNRPPLPQSIREIDTVDWYSLKQ</sequence>
<organism evidence="1 2">
    <name type="scientific">Periplaneta americana</name>
    <name type="common">American cockroach</name>
    <name type="synonym">Blatta americana</name>
    <dbReference type="NCBI Taxonomy" id="6978"/>
    <lineage>
        <taxon>Eukaryota</taxon>
        <taxon>Metazoa</taxon>
        <taxon>Ecdysozoa</taxon>
        <taxon>Arthropoda</taxon>
        <taxon>Hexapoda</taxon>
        <taxon>Insecta</taxon>
        <taxon>Pterygota</taxon>
        <taxon>Neoptera</taxon>
        <taxon>Polyneoptera</taxon>
        <taxon>Dictyoptera</taxon>
        <taxon>Blattodea</taxon>
        <taxon>Blattoidea</taxon>
        <taxon>Blattidae</taxon>
        <taxon>Blattinae</taxon>
        <taxon>Periplaneta</taxon>
    </lineage>
</organism>
<dbReference type="EMBL" id="JAJSOF020000015">
    <property type="protein sequence ID" value="KAJ4441944.1"/>
    <property type="molecule type" value="Genomic_DNA"/>
</dbReference>
<accession>A0ABQ8T627</accession>
<comment type="caution">
    <text evidence="1">The sequence shown here is derived from an EMBL/GenBank/DDBJ whole genome shotgun (WGS) entry which is preliminary data.</text>
</comment>
<gene>
    <name evidence="1" type="ORF">ANN_11808</name>
</gene>
<proteinExistence type="predicted"/>